<evidence type="ECO:0000256" key="3">
    <source>
        <dbReference type="PROSITE-ProRule" id="PRU00221"/>
    </source>
</evidence>
<dbReference type="AlphaFoldDB" id="A0A482VYV7"/>
<dbReference type="EMBL" id="QDEB01046327">
    <property type="protein sequence ID" value="RZC38112.1"/>
    <property type="molecule type" value="Genomic_DNA"/>
</dbReference>
<dbReference type="Gene3D" id="2.130.10.10">
    <property type="entry name" value="YVTN repeat-like/Quinoprotein amine dehydrogenase"/>
    <property type="match status" value="1"/>
</dbReference>
<protein>
    <submittedName>
        <fullName evidence="4">WD40 and/or TPR 19 domain containing protein</fullName>
    </submittedName>
</protein>
<dbReference type="Pfam" id="PF00400">
    <property type="entry name" value="WD40"/>
    <property type="match status" value="2"/>
</dbReference>
<dbReference type="InterPro" id="IPR045151">
    <property type="entry name" value="DCAF8"/>
</dbReference>
<reference evidence="4 5" key="1">
    <citation type="submission" date="2017-03" db="EMBL/GenBank/DDBJ databases">
        <title>Genome of the blue death feigning beetle - Asbolus verrucosus.</title>
        <authorList>
            <person name="Rider S.D."/>
        </authorList>
    </citation>
    <scope>NUCLEOTIDE SEQUENCE [LARGE SCALE GENOMIC DNA]</scope>
    <source>
        <strain evidence="4">Butters</strain>
        <tissue evidence="4">Head and leg muscle</tissue>
    </source>
</reference>
<dbReference type="InterPro" id="IPR001680">
    <property type="entry name" value="WD40_rpt"/>
</dbReference>
<name>A0A482VYV7_ASBVE</name>
<dbReference type="InterPro" id="IPR036322">
    <property type="entry name" value="WD40_repeat_dom_sf"/>
</dbReference>
<dbReference type="PANTHER" id="PTHR15574">
    <property type="entry name" value="WD REPEAT DOMAIN-CONTAINING FAMILY"/>
    <property type="match status" value="1"/>
</dbReference>
<dbReference type="PROSITE" id="PS50082">
    <property type="entry name" value="WD_REPEATS_2"/>
    <property type="match status" value="1"/>
</dbReference>
<dbReference type="OrthoDB" id="4869960at2759"/>
<evidence type="ECO:0000313" key="5">
    <source>
        <dbReference type="Proteomes" id="UP000292052"/>
    </source>
</evidence>
<dbReference type="InterPro" id="IPR011990">
    <property type="entry name" value="TPR-like_helical_dom_sf"/>
</dbReference>
<accession>A0A482VYV7</accession>
<dbReference type="SUPFAM" id="SSF48452">
    <property type="entry name" value="TPR-like"/>
    <property type="match status" value="1"/>
</dbReference>
<evidence type="ECO:0000256" key="2">
    <source>
        <dbReference type="ARBA" id="ARBA00022737"/>
    </source>
</evidence>
<dbReference type="GO" id="GO:0005737">
    <property type="term" value="C:cytoplasm"/>
    <property type="evidence" value="ECO:0007669"/>
    <property type="project" value="TreeGrafter"/>
</dbReference>
<dbReference type="SMART" id="SM00320">
    <property type="entry name" value="WD40"/>
    <property type="match status" value="2"/>
</dbReference>
<keyword evidence="2" id="KW-0677">Repeat</keyword>
<sequence>MSDLYGAARDYLYVIQYWPDHKQAYIGLIKCLIAMKWEEEAEIWMNYFTKIHPEHENTSQVKILVEELQTLKNASKLEEVGVKKVDDSERKMRLDSFDFEKRYLGHCNTTTDIKEANFLGDDDSYICAGSDEGIIFIWDKKSMEIVRALFGDNSIVNCIQPHPSACVVASSGIDTAVKIWSPTPEDGRLNSRIVKSIPTVVETNQHRMCMDPFESMLASMGYQIEGSALDGSSIHEVPTCRTS</sequence>
<dbReference type="Proteomes" id="UP000292052">
    <property type="component" value="Unassembled WGS sequence"/>
</dbReference>
<proteinExistence type="predicted"/>
<gene>
    <name evidence="4" type="ORF">BDFB_007380</name>
</gene>
<dbReference type="SUPFAM" id="SSF50978">
    <property type="entry name" value="WD40 repeat-like"/>
    <property type="match status" value="1"/>
</dbReference>
<keyword evidence="5" id="KW-1185">Reference proteome</keyword>
<dbReference type="GO" id="GO:0045717">
    <property type="term" value="P:negative regulation of fatty acid biosynthetic process"/>
    <property type="evidence" value="ECO:0007669"/>
    <property type="project" value="TreeGrafter"/>
</dbReference>
<dbReference type="PANTHER" id="PTHR15574:SF40">
    <property type="entry name" value="WD AND TETRATRICOPEPTIDE REPEATS PROTEIN 1"/>
    <property type="match status" value="1"/>
</dbReference>
<evidence type="ECO:0000256" key="1">
    <source>
        <dbReference type="ARBA" id="ARBA00022574"/>
    </source>
</evidence>
<feature type="repeat" description="WD" evidence="3">
    <location>
        <begin position="149"/>
        <end position="181"/>
    </location>
</feature>
<dbReference type="STRING" id="1661398.A0A482VYV7"/>
<organism evidence="4 5">
    <name type="scientific">Asbolus verrucosus</name>
    <name type="common">Desert ironclad beetle</name>
    <dbReference type="NCBI Taxonomy" id="1661398"/>
    <lineage>
        <taxon>Eukaryota</taxon>
        <taxon>Metazoa</taxon>
        <taxon>Ecdysozoa</taxon>
        <taxon>Arthropoda</taxon>
        <taxon>Hexapoda</taxon>
        <taxon>Insecta</taxon>
        <taxon>Pterygota</taxon>
        <taxon>Neoptera</taxon>
        <taxon>Endopterygota</taxon>
        <taxon>Coleoptera</taxon>
        <taxon>Polyphaga</taxon>
        <taxon>Cucujiformia</taxon>
        <taxon>Tenebrionidae</taxon>
        <taxon>Pimeliinae</taxon>
        <taxon>Asbolus</taxon>
    </lineage>
</organism>
<dbReference type="InterPro" id="IPR015943">
    <property type="entry name" value="WD40/YVTN_repeat-like_dom_sf"/>
</dbReference>
<comment type="caution">
    <text evidence="4">The sequence shown here is derived from an EMBL/GenBank/DDBJ whole genome shotgun (WGS) entry which is preliminary data.</text>
</comment>
<dbReference type="GO" id="GO:0080008">
    <property type="term" value="C:Cul4-RING E3 ubiquitin ligase complex"/>
    <property type="evidence" value="ECO:0007669"/>
    <property type="project" value="TreeGrafter"/>
</dbReference>
<evidence type="ECO:0000313" key="4">
    <source>
        <dbReference type="EMBL" id="RZC38112.1"/>
    </source>
</evidence>
<keyword evidence="1 3" id="KW-0853">WD repeat</keyword>